<sequence length="99" mass="11022">MAGANRAQKLDSFNFRVEPELKAAFTAATEAADRPAAQVLREFMRGYVERQERAAFLAEARRASLIVAAAEADPDSDGAQLQRELDANFDDLMRDEPDY</sequence>
<proteinExistence type="predicted"/>
<dbReference type="RefSeq" id="WP_128775637.1">
    <property type="nucleotide sequence ID" value="NZ_RYFI01000001.1"/>
</dbReference>
<protein>
    <recommendedName>
        <fullName evidence="3">Antitoxin of toxin-antitoxin stability system</fullName>
    </recommendedName>
</protein>
<organism evidence="1 2">
    <name type="scientific">Hansschlegelia zhihuaiae</name>
    <dbReference type="NCBI Taxonomy" id="405005"/>
    <lineage>
        <taxon>Bacteria</taxon>
        <taxon>Pseudomonadati</taxon>
        <taxon>Pseudomonadota</taxon>
        <taxon>Alphaproteobacteria</taxon>
        <taxon>Hyphomicrobiales</taxon>
        <taxon>Methylopilaceae</taxon>
        <taxon>Hansschlegelia</taxon>
    </lineage>
</organism>
<evidence type="ECO:0008006" key="3">
    <source>
        <dbReference type="Google" id="ProtNLM"/>
    </source>
</evidence>
<evidence type="ECO:0000313" key="1">
    <source>
        <dbReference type="EMBL" id="RXF75459.1"/>
    </source>
</evidence>
<reference evidence="1 2" key="1">
    <citation type="submission" date="2018-12" db="EMBL/GenBank/DDBJ databases">
        <title>bacterium Hansschlegelia zhihuaiae S113.</title>
        <authorList>
            <person name="He J."/>
        </authorList>
    </citation>
    <scope>NUCLEOTIDE SEQUENCE [LARGE SCALE GENOMIC DNA]</scope>
    <source>
        <strain evidence="1 2">S 113</strain>
    </source>
</reference>
<dbReference type="Proteomes" id="UP000289708">
    <property type="component" value="Unassembled WGS sequence"/>
</dbReference>
<accession>A0A4Q0MQG1</accession>
<evidence type="ECO:0000313" key="2">
    <source>
        <dbReference type="Proteomes" id="UP000289708"/>
    </source>
</evidence>
<dbReference type="AlphaFoldDB" id="A0A4Q0MQG1"/>
<dbReference type="OrthoDB" id="5124853at2"/>
<dbReference type="EMBL" id="RYFI01000001">
    <property type="protein sequence ID" value="RXF75459.1"/>
    <property type="molecule type" value="Genomic_DNA"/>
</dbReference>
<comment type="caution">
    <text evidence="1">The sequence shown here is derived from an EMBL/GenBank/DDBJ whole genome shotgun (WGS) entry which is preliminary data.</text>
</comment>
<keyword evidence="2" id="KW-1185">Reference proteome</keyword>
<name>A0A4Q0MQG1_9HYPH</name>
<gene>
    <name evidence="1" type="ORF">EK403_00960</name>
</gene>